<dbReference type="InterPro" id="IPR008978">
    <property type="entry name" value="HSP20-like_chaperone"/>
</dbReference>
<dbReference type="OrthoDB" id="2679145at2"/>
<evidence type="ECO:0000313" key="2">
    <source>
        <dbReference type="Proteomes" id="UP000282076"/>
    </source>
</evidence>
<dbReference type="SUPFAM" id="SSF49764">
    <property type="entry name" value="HSP20-like chaperones"/>
    <property type="match status" value="1"/>
</dbReference>
<reference evidence="1 2" key="1">
    <citation type="submission" date="2018-10" db="EMBL/GenBank/DDBJ databases">
        <title>Cohnella sp. M2MS4P-1, whole genome shotgun sequence.</title>
        <authorList>
            <person name="Tuo L."/>
        </authorList>
    </citation>
    <scope>NUCLEOTIDE SEQUENCE [LARGE SCALE GENOMIC DNA]</scope>
    <source>
        <strain evidence="1 2">M2MS4P-1</strain>
    </source>
</reference>
<organism evidence="1 2">
    <name type="scientific">Cohnella endophytica</name>
    <dbReference type="NCBI Taxonomy" id="2419778"/>
    <lineage>
        <taxon>Bacteria</taxon>
        <taxon>Bacillati</taxon>
        <taxon>Bacillota</taxon>
        <taxon>Bacilli</taxon>
        <taxon>Bacillales</taxon>
        <taxon>Paenibacillaceae</taxon>
        <taxon>Cohnella</taxon>
    </lineage>
</organism>
<protein>
    <recommendedName>
        <fullName evidence="3">Hsp20/alpha crystallin family protein</fullName>
    </recommendedName>
</protein>
<proteinExistence type="predicted"/>
<name>A0A494XZ63_9BACL</name>
<dbReference type="RefSeq" id="WP_120977474.1">
    <property type="nucleotide sequence ID" value="NZ_RBZM01000005.1"/>
</dbReference>
<accession>A0A494XZ63</accession>
<dbReference type="EMBL" id="RBZM01000005">
    <property type="protein sequence ID" value="RKP54369.1"/>
    <property type="molecule type" value="Genomic_DNA"/>
</dbReference>
<dbReference type="CDD" id="cd00298">
    <property type="entry name" value="ACD_sHsps_p23-like"/>
    <property type="match status" value="1"/>
</dbReference>
<gene>
    <name evidence="1" type="ORF">D7Z26_13510</name>
</gene>
<comment type="caution">
    <text evidence="1">The sequence shown here is derived from an EMBL/GenBank/DDBJ whole genome shotgun (WGS) entry which is preliminary data.</text>
</comment>
<evidence type="ECO:0000313" key="1">
    <source>
        <dbReference type="EMBL" id="RKP54369.1"/>
    </source>
</evidence>
<dbReference type="Proteomes" id="UP000282076">
    <property type="component" value="Unassembled WGS sequence"/>
</dbReference>
<evidence type="ECO:0008006" key="3">
    <source>
        <dbReference type="Google" id="ProtNLM"/>
    </source>
</evidence>
<sequence>MKNGHNPLNNWQELQKSLIKQVPLATGIHNNDIEKYVQKAIKGYMQNSLPQQSYKHPLLADDGVDYELIETQRTIFVRFTVPDNSFEHIRIFANNKKLRIEYSGKAQDIKLPSDIISVRAFARTDGDRMEVRLPKTRETAPFREIFIRE</sequence>
<dbReference type="AlphaFoldDB" id="A0A494XZ63"/>
<keyword evidence="2" id="KW-1185">Reference proteome</keyword>